<dbReference type="Gene3D" id="3.30.160.660">
    <property type="match status" value="1"/>
</dbReference>
<sequence>MLSGPLPDVSGLFYAVDVVRSGDATISATGIDETPAGALRLCASELVERLACSGSNVEPADTAGRRVSGMGIAAGPTQAFARERALLEALERLAGCMWWNGRLASAAPSSDTVAAAAGLRRRWRRRKTRRTDILELPLTGCARIVAAVSSTADGRGICIGLAARRTGSEAARGALKELLQMEFGLQVISYRQANGIAPSAREAAILERADNLLHADCAPLIQMVPRMPAPDVTDQKEELYERLREEGYIAETRRIARRNGLFVTQATVARHWDVPAGAPGPWARWALYL</sequence>
<dbReference type="PROSITE" id="PS51664">
    <property type="entry name" value="YCAO"/>
    <property type="match status" value="1"/>
</dbReference>
<evidence type="ECO:0000259" key="1">
    <source>
        <dbReference type="PROSITE" id="PS51664"/>
    </source>
</evidence>
<dbReference type="AlphaFoldDB" id="A0A2R8BKZ3"/>
<dbReference type="InterPro" id="IPR003776">
    <property type="entry name" value="YcaO-like_dom"/>
</dbReference>
<evidence type="ECO:0000313" key="3">
    <source>
        <dbReference type="Proteomes" id="UP000244924"/>
    </source>
</evidence>
<gene>
    <name evidence="2" type="ORF">DEA8626_03097</name>
</gene>
<dbReference type="RefSeq" id="WP_108854116.1">
    <property type="nucleotide sequence ID" value="NZ_OMOQ01000003.1"/>
</dbReference>
<protein>
    <recommendedName>
        <fullName evidence="1">YcaO domain-containing protein</fullName>
    </recommendedName>
</protein>
<dbReference type="Pfam" id="PF02624">
    <property type="entry name" value="YcaO"/>
    <property type="match status" value="1"/>
</dbReference>
<dbReference type="Gene3D" id="3.30.1330.230">
    <property type="match status" value="1"/>
</dbReference>
<keyword evidence="3" id="KW-1185">Reference proteome</keyword>
<feature type="domain" description="YcaO" evidence="1">
    <location>
        <begin position="1"/>
        <end position="289"/>
    </location>
</feature>
<proteinExistence type="predicted"/>
<name>A0A2R8BKZ3_9RHOB</name>
<evidence type="ECO:0000313" key="2">
    <source>
        <dbReference type="EMBL" id="SPH24049.1"/>
    </source>
</evidence>
<accession>A0A2R8BKZ3</accession>
<dbReference type="EMBL" id="OMOQ01000003">
    <property type="protein sequence ID" value="SPH24049.1"/>
    <property type="molecule type" value="Genomic_DNA"/>
</dbReference>
<dbReference type="Proteomes" id="UP000244924">
    <property type="component" value="Unassembled WGS sequence"/>
</dbReference>
<reference evidence="2 3" key="1">
    <citation type="submission" date="2018-03" db="EMBL/GenBank/DDBJ databases">
        <authorList>
            <person name="Keele B.F."/>
        </authorList>
    </citation>
    <scope>NUCLEOTIDE SEQUENCE [LARGE SCALE GENOMIC DNA]</scope>
    <source>
        <strain evidence="2 3">CECT 8626</strain>
    </source>
</reference>
<dbReference type="OrthoDB" id="2379922at2"/>
<organism evidence="2 3">
    <name type="scientific">Albidovulum aquaemixtae</name>
    <dbReference type="NCBI Taxonomy" id="1542388"/>
    <lineage>
        <taxon>Bacteria</taxon>
        <taxon>Pseudomonadati</taxon>
        <taxon>Pseudomonadota</taxon>
        <taxon>Alphaproteobacteria</taxon>
        <taxon>Rhodobacterales</taxon>
        <taxon>Paracoccaceae</taxon>
        <taxon>Albidovulum</taxon>
    </lineage>
</organism>